<dbReference type="FunFam" id="1.20.58.1040:FF:000001">
    <property type="entry name" value="Glucan endo-1,3-beta-glucosidase 4"/>
    <property type="match status" value="1"/>
</dbReference>
<evidence type="ECO:0000256" key="5">
    <source>
        <dbReference type="ARBA" id="ARBA00022729"/>
    </source>
</evidence>
<dbReference type="PANTHER" id="PTHR31044">
    <property type="entry name" value="BETA-1,3 GLUCANASE"/>
    <property type="match status" value="1"/>
</dbReference>
<evidence type="ECO:0000256" key="11">
    <source>
        <dbReference type="ARBA" id="ARBA00023295"/>
    </source>
</evidence>
<gene>
    <name evidence="16" type="primary">LOC113698437</name>
</gene>
<comment type="similarity">
    <text evidence="2 12">Belongs to the glycosyl hydrolase 17 family.</text>
</comment>
<name>A0A6P6T7Y7_COFAR</name>
<dbReference type="GO" id="GO:0004553">
    <property type="term" value="F:hydrolase activity, hydrolyzing O-glycosyl compounds"/>
    <property type="evidence" value="ECO:0007669"/>
    <property type="project" value="InterPro"/>
</dbReference>
<dbReference type="SUPFAM" id="SSF51445">
    <property type="entry name" value="(Trans)glycosidases"/>
    <property type="match status" value="1"/>
</dbReference>
<dbReference type="InterPro" id="IPR017853">
    <property type="entry name" value="GH"/>
</dbReference>
<evidence type="ECO:0000256" key="2">
    <source>
        <dbReference type="ARBA" id="ARBA00008773"/>
    </source>
</evidence>
<evidence type="ECO:0000313" key="16">
    <source>
        <dbReference type="RefSeq" id="XP_027074062.1"/>
    </source>
</evidence>
<organism evidence="15 16">
    <name type="scientific">Coffea arabica</name>
    <name type="common">Arabian coffee</name>
    <dbReference type="NCBI Taxonomy" id="13443"/>
    <lineage>
        <taxon>Eukaryota</taxon>
        <taxon>Viridiplantae</taxon>
        <taxon>Streptophyta</taxon>
        <taxon>Embryophyta</taxon>
        <taxon>Tracheophyta</taxon>
        <taxon>Spermatophyta</taxon>
        <taxon>Magnoliopsida</taxon>
        <taxon>eudicotyledons</taxon>
        <taxon>Gunneridae</taxon>
        <taxon>Pentapetalae</taxon>
        <taxon>asterids</taxon>
        <taxon>lamiids</taxon>
        <taxon>Gentianales</taxon>
        <taxon>Rubiaceae</taxon>
        <taxon>Ixoroideae</taxon>
        <taxon>Gardenieae complex</taxon>
        <taxon>Bertiereae - Coffeeae clade</taxon>
        <taxon>Coffeeae</taxon>
        <taxon>Coffea</taxon>
    </lineage>
</organism>
<feature type="domain" description="X8" evidence="14">
    <location>
        <begin position="319"/>
        <end position="404"/>
    </location>
</feature>
<evidence type="ECO:0000259" key="14">
    <source>
        <dbReference type="SMART" id="SM00768"/>
    </source>
</evidence>
<dbReference type="InterPro" id="IPR000490">
    <property type="entry name" value="Glyco_hydro_17"/>
</dbReference>
<sequence length="408" mass="44220">MIKMPRLFYLFFISFALYASGQESSVELLKLYDRSIPVSREALSRTAAVVPNEQLKEVSSSILMAESWTRAHVLAHYPGINITTIVVGHTLLCGKGQEEYLTLILPSLKNIHYTLTRWGLHQEIKVSASFSSSCMHPNAGTFRSDIAETHIKPLLSFLQHINSPYLVNPPSHFPTLSDNANILLDSHLEAMENLGFFNLKKVHVIVKEAKEPKPTGRKLTFILDNTETIEPFPARPTPLAPAVAPVGSCAPSHAAESPLPPWPGKVSPTPSSFPVSPELPPVINPANPPYGLHLPPCNPSGGGGSGAVAAPVASVRRGLWCVAKPSVPPETLQDALDYACGEGGADCEAIRPRGSCYYPNTVTAHASYAFNSYWQKTKKNGGTCGFGGTAMLIDSDPSYRHCRFILAQ</sequence>
<evidence type="ECO:0000256" key="3">
    <source>
        <dbReference type="ARBA" id="ARBA00022475"/>
    </source>
</evidence>
<evidence type="ECO:0000256" key="6">
    <source>
        <dbReference type="ARBA" id="ARBA00022801"/>
    </source>
</evidence>
<dbReference type="RefSeq" id="XP_027074062.1">
    <property type="nucleotide sequence ID" value="XM_027218261.2"/>
</dbReference>
<proteinExistence type="inferred from homology"/>
<keyword evidence="4" id="KW-0336">GPI-anchor</keyword>
<feature type="signal peptide" evidence="13">
    <location>
        <begin position="1"/>
        <end position="21"/>
    </location>
</feature>
<keyword evidence="9" id="KW-0325">Glycoprotein</keyword>
<keyword evidence="7" id="KW-0472">Membrane</keyword>
<evidence type="ECO:0000256" key="12">
    <source>
        <dbReference type="RuleBase" id="RU004335"/>
    </source>
</evidence>
<dbReference type="PANTHER" id="PTHR31044:SF140">
    <property type="entry name" value="EXPRESSED PROTEIN"/>
    <property type="match status" value="1"/>
</dbReference>
<accession>A0A6P6T7Y7</accession>
<protein>
    <submittedName>
        <fullName evidence="16">Glucan endo-1,3-beta-glucosidase 1-like</fullName>
    </submittedName>
</protein>
<dbReference type="OrthoDB" id="421038at2759"/>
<comment type="subcellular location">
    <subcellularLocation>
        <location evidence="1">Cell membrane</location>
        <topology evidence="1">Lipid-anchor</topology>
        <topology evidence="1">GPI-anchor</topology>
    </subcellularLocation>
</comment>
<evidence type="ECO:0000256" key="10">
    <source>
        <dbReference type="ARBA" id="ARBA00023288"/>
    </source>
</evidence>
<keyword evidence="8" id="KW-1015">Disulfide bond</keyword>
<keyword evidence="11" id="KW-0326">Glycosidase</keyword>
<dbReference type="GO" id="GO:0009506">
    <property type="term" value="C:plasmodesma"/>
    <property type="evidence" value="ECO:0007669"/>
    <property type="project" value="UniProtKB-ARBA"/>
</dbReference>
<dbReference type="Pfam" id="PF07983">
    <property type="entry name" value="X8"/>
    <property type="match status" value="1"/>
</dbReference>
<dbReference type="SMART" id="SM00768">
    <property type="entry name" value="X8"/>
    <property type="match status" value="1"/>
</dbReference>
<keyword evidence="10" id="KW-0449">Lipoprotein</keyword>
<evidence type="ECO:0000256" key="1">
    <source>
        <dbReference type="ARBA" id="ARBA00004609"/>
    </source>
</evidence>
<feature type="chain" id="PRO_5028109871" evidence="13">
    <location>
        <begin position="22"/>
        <end position="408"/>
    </location>
</feature>
<dbReference type="Pfam" id="PF00332">
    <property type="entry name" value="Glyco_hydro_17"/>
    <property type="match status" value="1"/>
</dbReference>
<reference evidence="15" key="1">
    <citation type="journal article" date="2025" name="Foods">
        <title>Unveiling the Microbial Signatures of Arabica Coffee Cherries: Insights into Ripeness Specific Diversity, Functional Traits, and Implications for Quality and Safety.</title>
        <authorList>
            <consortium name="RefSeq"/>
            <person name="Tenea G.N."/>
            <person name="Cifuentes V."/>
            <person name="Reyes P."/>
            <person name="Cevallos-Vallejos M."/>
        </authorList>
    </citation>
    <scope>NUCLEOTIDE SEQUENCE [LARGE SCALE GENOMIC DNA]</scope>
</reference>
<keyword evidence="6" id="KW-0378">Hydrolase</keyword>
<keyword evidence="15" id="KW-1185">Reference proteome</keyword>
<keyword evidence="5 13" id="KW-0732">Signal</keyword>
<dbReference type="AlphaFoldDB" id="A0A6P6T7Y7"/>
<dbReference type="GO" id="GO:0098552">
    <property type="term" value="C:side of membrane"/>
    <property type="evidence" value="ECO:0007669"/>
    <property type="project" value="UniProtKB-KW"/>
</dbReference>
<dbReference type="Gene3D" id="1.20.58.1040">
    <property type="match status" value="1"/>
</dbReference>
<dbReference type="InterPro" id="IPR012946">
    <property type="entry name" value="X8"/>
</dbReference>
<dbReference type="GO" id="GO:0005886">
    <property type="term" value="C:plasma membrane"/>
    <property type="evidence" value="ECO:0007669"/>
    <property type="project" value="UniProtKB-SubCell"/>
</dbReference>
<keyword evidence="3" id="KW-1003">Cell membrane</keyword>
<dbReference type="Gene3D" id="3.20.20.80">
    <property type="entry name" value="Glycosidases"/>
    <property type="match status" value="1"/>
</dbReference>
<evidence type="ECO:0000256" key="7">
    <source>
        <dbReference type="ARBA" id="ARBA00023136"/>
    </source>
</evidence>
<dbReference type="GO" id="GO:0005975">
    <property type="term" value="P:carbohydrate metabolic process"/>
    <property type="evidence" value="ECO:0007669"/>
    <property type="project" value="InterPro"/>
</dbReference>
<evidence type="ECO:0000256" key="13">
    <source>
        <dbReference type="SAM" id="SignalP"/>
    </source>
</evidence>
<evidence type="ECO:0000313" key="15">
    <source>
        <dbReference type="Proteomes" id="UP001652660"/>
    </source>
</evidence>
<dbReference type="InterPro" id="IPR044788">
    <property type="entry name" value="X8_dom_prot"/>
</dbReference>
<reference evidence="16" key="2">
    <citation type="submission" date="2025-08" db="UniProtKB">
        <authorList>
            <consortium name="RefSeq"/>
        </authorList>
    </citation>
    <scope>IDENTIFICATION</scope>
    <source>
        <tissue evidence="16">Leaves</tissue>
    </source>
</reference>
<dbReference type="Proteomes" id="UP001652660">
    <property type="component" value="Chromosome 7c"/>
</dbReference>
<evidence type="ECO:0000256" key="8">
    <source>
        <dbReference type="ARBA" id="ARBA00023157"/>
    </source>
</evidence>
<dbReference type="GeneID" id="113698437"/>
<evidence type="ECO:0000256" key="9">
    <source>
        <dbReference type="ARBA" id="ARBA00023180"/>
    </source>
</evidence>
<evidence type="ECO:0000256" key="4">
    <source>
        <dbReference type="ARBA" id="ARBA00022622"/>
    </source>
</evidence>